<proteinExistence type="predicted"/>
<feature type="compositionally biased region" description="Low complexity" evidence="1">
    <location>
        <begin position="115"/>
        <end position="137"/>
    </location>
</feature>
<accession>A0AB34JIT9</accession>
<feature type="region of interest" description="Disordered" evidence="1">
    <location>
        <begin position="318"/>
        <end position="397"/>
    </location>
</feature>
<evidence type="ECO:0000313" key="2">
    <source>
        <dbReference type="EMBL" id="KAL1521508.1"/>
    </source>
</evidence>
<keyword evidence="3" id="KW-1185">Reference proteome</keyword>
<feature type="compositionally biased region" description="Pro residues" evidence="1">
    <location>
        <begin position="138"/>
        <end position="151"/>
    </location>
</feature>
<feature type="compositionally biased region" description="Low complexity" evidence="1">
    <location>
        <begin position="98"/>
        <end position="108"/>
    </location>
</feature>
<evidence type="ECO:0000256" key="1">
    <source>
        <dbReference type="SAM" id="MobiDB-lite"/>
    </source>
</evidence>
<feature type="region of interest" description="Disordered" evidence="1">
    <location>
        <begin position="187"/>
        <end position="248"/>
    </location>
</feature>
<dbReference type="EMBL" id="JBGBPQ010000007">
    <property type="protein sequence ID" value="KAL1521508.1"/>
    <property type="molecule type" value="Genomic_DNA"/>
</dbReference>
<sequence>MTGLRAVQAAKLALEPSFHAAPSALAPSERDERIQELLRSLAISTAPSFPTGGGAEEEEEEPPPPPAHAAPPSSALYPAPATAAHAAPPSSAHPPAPATAAHAALPSSARPPAPATAALSSAHPPAPSASAHAAPLSIAPPPAAANAPPPGLRESVALDSSLDLFLYAESVAASEAAPHELSSLVARAERKRTARQGSAPARVQPQRARVPSVDEERPPPPRPPSLPRGGARREGGEAALSAEEERLRASLARLDGELEARRQASAGASAARRHTAPSTLGVAAKLRMATAAAACAGFDATPCKMHGLLPCALCASGSKPRRRAAKPPPPPAAPPRPLRPVDRPPRRTQSAGAARSYSQLGAMGARAEGSKPRAPALPPRMPAVPPPAAPPPPPADGALGEYVDEYYAQLCSEWAAELGGADLPPLRPALPPLSSPVDDATARIMAAPNAQALLFG</sequence>
<organism evidence="2 3">
    <name type="scientific">Prymnesium parvum</name>
    <name type="common">Toxic golden alga</name>
    <dbReference type="NCBI Taxonomy" id="97485"/>
    <lineage>
        <taxon>Eukaryota</taxon>
        <taxon>Haptista</taxon>
        <taxon>Haptophyta</taxon>
        <taxon>Prymnesiophyceae</taxon>
        <taxon>Prymnesiales</taxon>
        <taxon>Prymnesiaceae</taxon>
        <taxon>Prymnesium</taxon>
    </lineage>
</organism>
<reference evidence="2 3" key="1">
    <citation type="journal article" date="2024" name="Science">
        <title>Giant polyketide synthase enzymes in the biosynthesis of giant marine polyether toxins.</title>
        <authorList>
            <person name="Fallon T.R."/>
            <person name="Shende V.V."/>
            <person name="Wierzbicki I.H."/>
            <person name="Pendleton A.L."/>
            <person name="Watervoot N.F."/>
            <person name="Auber R.P."/>
            <person name="Gonzalez D.J."/>
            <person name="Wisecaver J.H."/>
            <person name="Moore B.S."/>
        </authorList>
    </citation>
    <scope>NUCLEOTIDE SEQUENCE [LARGE SCALE GENOMIC DNA]</scope>
    <source>
        <strain evidence="2 3">12B1</strain>
    </source>
</reference>
<feature type="compositionally biased region" description="Polar residues" evidence="1">
    <location>
        <begin position="348"/>
        <end position="359"/>
    </location>
</feature>
<feature type="compositionally biased region" description="Low complexity" evidence="1">
    <location>
        <begin position="70"/>
        <end position="90"/>
    </location>
</feature>
<dbReference type="AlphaFoldDB" id="A0AB34JIT9"/>
<evidence type="ECO:0000313" key="3">
    <source>
        <dbReference type="Proteomes" id="UP001515480"/>
    </source>
</evidence>
<dbReference type="Proteomes" id="UP001515480">
    <property type="component" value="Unassembled WGS sequence"/>
</dbReference>
<gene>
    <name evidence="2" type="ORF">AB1Y20_021168</name>
</gene>
<feature type="compositionally biased region" description="Pro residues" evidence="1">
    <location>
        <begin position="375"/>
        <end position="395"/>
    </location>
</feature>
<name>A0AB34JIT9_PRYPA</name>
<feature type="compositionally biased region" description="Pro residues" evidence="1">
    <location>
        <begin position="326"/>
        <end position="338"/>
    </location>
</feature>
<feature type="region of interest" description="Disordered" evidence="1">
    <location>
        <begin position="40"/>
        <end position="155"/>
    </location>
</feature>
<comment type="caution">
    <text evidence="2">The sequence shown here is derived from an EMBL/GenBank/DDBJ whole genome shotgun (WGS) entry which is preliminary data.</text>
</comment>
<protein>
    <submittedName>
        <fullName evidence="2">Uncharacterized protein</fullName>
    </submittedName>
</protein>